<evidence type="ECO:0000313" key="2">
    <source>
        <dbReference type="EMBL" id="AGX87613.1"/>
    </source>
</evidence>
<dbReference type="Gene3D" id="3.30.70.100">
    <property type="match status" value="1"/>
</dbReference>
<protein>
    <submittedName>
        <fullName evidence="2">BLUF domain protein</fullName>
    </submittedName>
</protein>
<feature type="domain" description="BLUF" evidence="1">
    <location>
        <begin position="3"/>
        <end position="93"/>
    </location>
</feature>
<dbReference type="SUPFAM" id="SSF54975">
    <property type="entry name" value="Acylphosphatase/BLUF domain-like"/>
    <property type="match status" value="1"/>
</dbReference>
<organism evidence="2 3">
    <name type="scientific">Candidatus Symbiobacter mobilis CR</name>
    <dbReference type="NCBI Taxonomy" id="946483"/>
    <lineage>
        <taxon>Bacteria</taxon>
        <taxon>Pseudomonadati</taxon>
        <taxon>Pseudomonadota</taxon>
        <taxon>Betaproteobacteria</taxon>
        <taxon>Burkholderiales</taxon>
        <taxon>Comamonadaceae</taxon>
    </lineage>
</organism>
<dbReference type="RefSeq" id="WP_022773313.1">
    <property type="nucleotide sequence ID" value="NC_022576.1"/>
</dbReference>
<dbReference type="InterPro" id="IPR036046">
    <property type="entry name" value="Acylphosphatase-like_dom_sf"/>
</dbReference>
<dbReference type="InterPro" id="IPR007024">
    <property type="entry name" value="BLUF_domain"/>
</dbReference>
<dbReference type="Proteomes" id="UP000017184">
    <property type="component" value="Chromosome"/>
</dbReference>
<dbReference type="OrthoDB" id="8586885at2"/>
<dbReference type="AlphaFoldDB" id="U5NBJ5"/>
<dbReference type="HOGENOM" id="CLU_097099_1_1_4"/>
<name>U5NBJ5_9BURK</name>
<dbReference type="EMBL" id="CP004885">
    <property type="protein sequence ID" value="AGX87613.1"/>
    <property type="molecule type" value="Genomic_DNA"/>
</dbReference>
<dbReference type="Pfam" id="PF04940">
    <property type="entry name" value="BLUF"/>
    <property type="match status" value="1"/>
</dbReference>
<dbReference type="STRING" id="946483.Cenrod_1528"/>
<accession>U5NBJ5</accession>
<dbReference type="KEGG" id="cbx:Cenrod_1528"/>
<gene>
    <name evidence="2" type="ORF">Cenrod_1528</name>
</gene>
<dbReference type="GO" id="GO:0009882">
    <property type="term" value="F:blue light photoreceptor activity"/>
    <property type="evidence" value="ECO:0007669"/>
    <property type="project" value="InterPro"/>
</dbReference>
<dbReference type="eggNOG" id="COG3431">
    <property type="taxonomic scope" value="Bacteria"/>
</dbReference>
<dbReference type="GO" id="GO:0071949">
    <property type="term" value="F:FAD binding"/>
    <property type="evidence" value="ECO:0007669"/>
    <property type="project" value="InterPro"/>
</dbReference>
<dbReference type="PROSITE" id="PS50925">
    <property type="entry name" value="BLUF"/>
    <property type="match status" value="1"/>
</dbReference>
<proteinExistence type="predicted"/>
<sequence>MRLIQLIYVSDLVGENEAAIPAILESSVRRNGENGITGMLLYSHGNFLQVLEGEQDSVRETYSRICKDPRHHNAILLTEEDVSERHFANWSMGYRQLGPEHAAKLPKYAPYFQFGFDVSAIRAKPGIALEMLELFSQGML</sequence>
<reference evidence="2 3" key="1">
    <citation type="journal article" date="2013" name="Genome Biol.">
        <title>Genomic analysis reveals key aspects of prokaryotic symbiosis in the phototrophic consortium "Chlorochromatium aggregatum".</title>
        <authorList>
            <person name="Liu Z."/>
            <person name="Muller J."/>
            <person name="Li T."/>
            <person name="Alvey R.M."/>
            <person name="Vogl K."/>
            <person name="Frigaard N.U."/>
            <person name="Rockwell N.C."/>
            <person name="Boyd E.S."/>
            <person name="Tomsho L.P."/>
            <person name="Schuster S.C."/>
            <person name="Henke P."/>
            <person name="Rohde M."/>
            <person name="Overmann J."/>
            <person name="Bryant D.A."/>
        </authorList>
    </citation>
    <scope>NUCLEOTIDE SEQUENCE [LARGE SCALE GENOMIC DNA]</scope>
    <source>
        <strain evidence="2">CR</strain>
    </source>
</reference>
<evidence type="ECO:0000313" key="3">
    <source>
        <dbReference type="Proteomes" id="UP000017184"/>
    </source>
</evidence>
<dbReference type="SMART" id="SM01034">
    <property type="entry name" value="BLUF"/>
    <property type="match status" value="1"/>
</dbReference>
<keyword evidence="3" id="KW-1185">Reference proteome</keyword>
<evidence type="ECO:0000259" key="1">
    <source>
        <dbReference type="PROSITE" id="PS50925"/>
    </source>
</evidence>